<accession>A0A543ITD3</accession>
<evidence type="ECO:0000259" key="2">
    <source>
        <dbReference type="Pfam" id="PF07853"/>
    </source>
</evidence>
<sequence length="330" mass="35489">MNVRRWYIPIAVGWTVLVAVLVVVAPVPLLDRLPDPLAIHWGLSGRPDGASPYWLNALVMVLLWLVIAGLPLYRLIRGDALRRRHDRRWMCAVLAGGGVFVLALQTMTILANLDRTDWRDAAPVGPGTLLAVFGVSALAGAIGWALARPGPDEEPPASGRRPPRPLRTLRSGERAVWVSSATAGWAVTAGSGLLLLAVLLGVLPPLETEHRIVLAVSTGVSAVAALALSGVRVQVNARGLAVAFGPLRWPVRRIPLDRIDRAFVDRRWPADVGGWGYRVRPGSSTVMIRGGECLVVRYGSGRELAISVDDAERGAALLNSLVAERDNDRS</sequence>
<name>A0A543ITD3_9ACTN</name>
<proteinExistence type="predicted"/>
<keyword evidence="1" id="KW-0812">Transmembrane</keyword>
<evidence type="ECO:0000313" key="3">
    <source>
        <dbReference type="EMBL" id="TQM73844.1"/>
    </source>
</evidence>
<comment type="caution">
    <text evidence="3">The sequence shown here is derived from an EMBL/GenBank/DDBJ whole genome shotgun (WGS) entry which is preliminary data.</text>
</comment>
<gene>
    <name evidence="3" type="ORF">FHX40_0499</name>
</gene>
<feature type="transmembrane region" description="Helical" evidence="1">
    <location>
        <begin position="53"/>
        <end position="76"/>
    </location>
</feature>
<dbReference type="Proteomes" id="UP000319213">
    <property type="component" value="Unassembled WGS sequence"/>
</dbReference>
<evidence type="ECO:0000256" key="1">
    <source>
        <dbReference type="SAM" id="Phobius"/>
    </source>
</evidence>
<reference evidence="3 4" key="1">
    <citation type="submission" date="2019-06" db="EMBL/GenBank/DDBJ databases">
        <title>Sequencing the genomes of 1000 actinobacteria strains.</title>
        <authorList>
            <person name="Klenk H.-P."/>
        </authorList>
    </citation>
    <scope>NUCLEOTIDE SEQUENCE [LARGE SCALE GENOMIC DNA]</scope>
    <source>
        <strain evidence="3 4">DSM 43186</strain>
    </source>
</reference>
<dbReference type="InterPro" id="IPR012867">
    <property type="entry name" value="DUF1648"/>
</dbReference>
<feature type="transmembrane region" description="Helical" evidence="1">
    <location>
        <begin position="7"/>
        <end position="27"/>
    </location>
</feature>
<feature type="transmembrane region" description="Helical" evidence="1">
    <location>
        <begin position="212"/>
        <end position="231"/>
    </location>
</feature>
<protein>
    <submittedName>
        <fullName evidence="3">Uncharacterized protein DUF1648</fullName>
    </submittedName>
</protein>
<keyword evidence="4" id="KW-1185">Reference proteome</keyword>
<dbReference type="OrthoDB" id="4303577at2"/>
<organism evidence="3 4">
    <name type="scientific">Thermopolyspora flexuosa</name>
    <dbReference type="NCBI Taxonomy" id="103836"/>
    <lineage>
        <taxon>Bacteria</taxon>
        <taxon>Bacillati</taxon>
        <taxon>Actinomycetota</taxon>
        <taxon>Actinomycetes</taxon>
        <taxon>Streptosporangiales</taxon>
        <taxon>Streptosporangiaceae</taxon>
        <taxon>Thermopolyspora</taxon>
    </lineage>
</organism>
<dbReference type="EMBL" id="VFPQ01000001">
    <property type="protein sequence ID" value="TQM73844.1"/>
    <property type="molecule type" value="Genomic_DNA"/>
</dbReference>
<keyword evidence="1" id="KW-0472">Membrane</keyword>
<keyword evidence="1" id="KW-1133">Transmembrane helix</keyword>
<evidence type="ECO:0000313" key="4">
    <source>
        <dbReference type="Proteomes" id="UP000319213"/>
    </source>
</evidence>
<dbReference type="Pfam" id="PF07853">
    <property type="entry name" value="DUF1648"/>
    <property type="match status" value="1"/>
</dbReference>
<feature type="transmembrane region" description="Helical" evidence="1">
    <location>
        <begin position="127"/>
        <end position="147"/>
    </location>
</feature>
<feature type="domain" description="DUF1648" evidence="2">
    <location>
        <begin position="17"/>
        <end position="63"/>
    </location>
</feature>
<feature type="transmembrane region" description="Helical" evidence="1">
    <location>
        <begin position="175"/>
        <end position="200"/>
    </location>
</feature>
<dbReference type="AlphaFoldDB" id="A0A543ITD3"/>
<dbReference type="RefSeq" id="WP_142258103.1">
    <property type="nucleotide sequence ID" value="NZ_BMPV01000004.1"/>
</dbReference>
<feature type="transmembrane region" description="Helical" evidence="1">
    <location>
        <begin position="88"/>
        <end position="107"/>
    </location>
</feature>